<evidence type="ECO:0000313" key="3">
    <source>
        <dbReference type="EMBL" id="KAL0456261.1"/>
    </source>
</evidence>
<keyword evidence="2" id="KW-0472">Membrane</keyword>
<dbReference type="AlphaFoldDB" id="A0AAW2XR93"/>
<dbReference type="EMBL" id="JACGWN010000003">
    <property type="protein sequence ID" value="KAL0456261.1"/>
    <property type="molecule type" value="Genomic_DNA"/>
</dbReference>
<evidence type="ECO:0000256" key="1">
    <source>
        <dbReference type="SAM" id="MobiDB-lite"/>
    </source>
</evidence>
<feature type="region of interest" description="Disordered" evidence="1">
    <location>
        <begin position="68"/>
        <end position="93"/>
    </location>
</feature>
<feature type="transmembrane region" description="Helical" evidence="2">
    <location>
        <begin position="6"/>
        <end position="25"/>
    </location>
</feature>
<accession>A0AAW2XR93</accession>
<keyword evidence="2" id="KW-0812">Transmembrane</keyword>
<keyword evidence="2" id="KW-1133">Transmembrane helix</keyword>
<reference evidence="3" key="2">
    <citation type="journal article" date="2024" name="Plant">
        <title>Genomic evolution and insights into agronomic trait innovations of Sesamum species.</title>
        <authorList>
            <person name="Miao H."/>
            <person name="Wang L."/>
            <person name="Qu L."/>
            <person name="Liu H."/>
            <person name="Sun Y."/>
            <person name="Le M."/>
            <person name="Wang Q."/>
            <person name="Wei S."/>
            <person name="Zheng Y."/>
            <person name="Lin W."/>
            <person name="Duan Y."/>
            <person name="Cao H."/>
            <person name="Xiong S."/>
            <person name="Wang X."/>
            <person name="Wei L."/>
            <person name="Li C."/>
            <person name="Ma Q."/>
            <person name="Ju M."/>
            <person name="Zhao R."/>
            <person name="Li G."/>
            <person name="Mu C."/>
            <person name="Tian Q."/>
            <person name="Mei H."/>
            <person name="Zhang T."/>
            <person name="Gao T."/>
            <person name="Zhang H."/>
        </authorList>
    </citation>
    <scope>NUCLEOTIDE SEQUENCE</scope>
    <source>
        <strain evidence="3">KEN1</strain>
    </source>
</reference>
<gene>
    <name evidence="3" type="ORF">Slati_0965300</name>
</gene>
<evidence type="ECO:0000256" key="2">
    <source>
        <dbReference type="SAM" id="Phobius"/>
    </source>
</evidence>
<proteinExistence type="predicted"/>
<comment type="caution">
    <text evidence="3">The sequence shown here is derived from an EMBL/GenBank/DDBJ whole genome shotgun (WGS) entry which is preliminary data.</text>
</comment>
<name>A0AAW2XR93_9LAMI</name>
<reference evidence="3" key="1">
    <citation type="submission" date="2020-06" db="EMBL/GenBank/DDBJ databases">
        <authorList>
            <person name="Li T."/>
            <person name="Hu X."/>
            <person name="Zhang T."/>
            <person name="Song X."/>
            <person name="Zhang H."/>
            <person name="Dai N."/>
            <person name="Sheng W."/>
            <person name="Hou X."/>
            <person name="Wei L."/>
        </authorList>
    </citation>
    <scope>NUCLEOTIDE SEQUENCE</scope>
    <source>
        <strain evidence="3">KEN1</strain>
        <tissue evidence="3">Leaf</tissue>
    </source>
</reference>
<protein>
    <submittedName>
        <fullName evidence="3">Uncharacterized protein</fullName>
    </submittedName>
</protein>
<sequence>MHISMIFLRLGVLLVLYLILAWVSFRRGPRSYFGRCRGRGAGRSWPTEGGTVEEKVLEENLPQPVMEDVVDPSKESQVQEESVEVGEKAPIVG</sequence>
<organism evidence="3">
    <name type="scientific">Sesamum latifolium</name>
    <dbReference type="NCBI Taxonomy" id="2727402"/>
    <lineage>
        <taxon>Eukaryota</taxon>
        <taxon>Viridiplantae</taxon>
        <taxon>Streptophyta</taxon>
        <taxon>Embryophyta</taxon>
        <taxon>Tracheophyta</taxon>
        <taxon>Spermatophyta</taxon>
        <taxon>Magnoliopsida</taxon>
        <taxon>eudicotyledons</taxon>
        <taxon>Gunneridae</taxon>
        <taxon>Pentapetalae</taxon>
        <taxon>asterids</taxon>
        <taxon>lamiids</taxon>
        <taxon>Lamiales</taxon>
        <taxon>Pedaliaceae</taxon>
        <taxon>Sesamum</taxon>
    </lineage>
</organism>